<evidence type="ECO:0000313" key="2">
    <source>
        <dbReference type="Proteomes" id="UP000327179"/>
    </source>
</evidence>
<dbReference type="Proteomes" id="UP000327179">
    <property type="component" value="Chromosome"/>
</dbReference>
<dbReference type="KEGG" id="plal:FXN65_26390"/>
<dbReference type="RefSeq" id="WP_151138057.1">
    <property type="nucleotide sequence ID" value="NZ_CP043311.1"/>
</dbReference>
<sequence>MRSLFGRLRRSFFQRWRARQWKNRHSRIFISCWLKSTESVHGALVQLERSLASKGIRLTFVTDAPVLVSSLRLDIIRSGFFVSSPRRYDSPVPDNVAQWLSGILSYERFWLMSSGRPLPDLQRHREAMSDGYHYWLEVLRESRPALMLVWGSTAPLSQLHLKLCGELSIPVLVLERGHFSGTLMLDTVGQFAFGGFGLQPQRVLFGKSQGQGGSYRHYSEWVRSNTALPYASYNVAALSELREMLESTKKRVILFIGVNDLGTGSLLSSFGRWQESDNPFSSTRAGLKSVIDAMNVVAPNDILLFKPHPSDRGNYTDLVTGNVHLAKDVNINFLIESADVCVSLATTALARVLASDKPLVTLGFTELSQRGVAYECRATQDVSAMLRAALCRDNFPERITNGHAYIGSLFENYLIAIDQNVPCRIDMEDLCEFIVERVRHYG</sequence>
<evidence type="ECO:0008006" key="3">
    <source>
        <dbReference type="Google" id="ProtNLM"/>
    </source>
</evidence>
<dbReference type="EMBL" id="CP043311">
    <property type="protein sequence ID" value="QEY65414.1"/>
    <property type="molecule type" value="Genomic_DNA"/>
</dbReference>
<protein>
    <recommendedName>
        <fullName evidence="3">Capsular biosynthesis protein</fullName>
    </recommendedName>
</protein>
<proteinExistence type="predicted"/>
<keyword evidence="2" id="KW-1185">Reference proteome</keyword>
<organism evidence="1 2">
    <name type="scientific">Metapseudomonas lalkuanensis</name>
    <dbReference type="NCBI Taxonomy" id="2604832"/>
    <lineage>
        <taxon>Bacteria</taxon>
        <taxon>Pseudomonadati</taxon>
        <taxon>Pseudomonadota</taxon>
        <taxon>Gammaproteobacteria</taxon>
        <taxon>Pseudomonadales</taxon>
        <taxon>Pseudomonadaceae</taxon>
        <taxon>Metapseudomonas</taxon>
    </lineage>
</organism>
<name>A0A5J6QSL0_9GAMM</name>
<accession>A0A5J6QSL0</accession>
<evidence type="ECO:0000313" key="1">
    <source>
        <dbReference type="EMBL" id="QEY65414.1"/>
    </source>
</evidence>
<dbReference type="SUPFAM" id="SSF53756">
    <property type="entry name" value="UDP-Glycosyltransferase/glycogen phosphorylase"/>
    <property type="match status" value="1"/>
</dbReference>
<reference evidence="1 2" key="1">
    <citation type="submission" date="2019-08" db="EMBL/GenBank/DDBJ databases">
        <title>Whole-genome Sequencing of e-waste polymer degrading bacterium Pseudomonas sp. strain PE08.</title>
        <authorList>
            <person name="Kirdat K."/>
            <person name="Debbarma P."/>
            <person name="Narawade N."/>
            <person name="Suyal D."/>
            <person name="Thorat V."/>
            <person name="Shouche Y."/>
            <person name="Goel R."/>
            <person name="Yadav A."/>
        </authorList>
    </citation>
    <scope>NUCLEOTIDE SEQUENCE [LARGE SCALE GENOMIC DNA]</scope>
    <source>
        <strain evidence="1 2">PE08</strain>
    </source>
</reference>
<gene>
    <name evidence="1" type="ORF">FXN65_26390</name>
</gene>
<dbReference type="AlphaFoldDB" id="A0A5J6QSL0"/>